<reference evidence="2" key="1">
    <citation type="journal article" date="2010" name="PLoS Negl. Trop. Dis.">
        <title>The genome sequence of Trypanosoma brucei gambiense, causative agent of chronic human african trypanosomiasis.</title>
        <authorList>
            <person name="Jackson A.P."/>
            <person name="Sanders M."/>
            <person name="Berry A."/>
            <person name="McQuillan J."/>
            <person name="Aslett M.A."/>
            <person name="Quail M.A."/>
            <person name="Chukualim B."/>
            <person name="Capewell P."/>
            <person name="MacLeod A."/>
            <person name="Melville S.E."/>
            <person name="Gibson W."/>
            <person name="Barry J.D."/>
            <person name="Berriman M."/>
            <person name="Hertz-Fowler C."/>
        </authorList>
    </citation>
    <scope>NUCLEOTIDE SEQUENCE [LARGE SCALE GENOMIC DNA]</scope>
    <source>
        <strain evidence="2">MHOM/CI/86/DAL972</strain>
    </source>
</reference>
<accession>C9ZN87</accession>
<dbReference type="RefSeq" id="XP_011773152.1">
    <property type="nucleotide sequence ID" value="XM_011774850.1"/>
</dbReference>
<organism evidence="1 2">
    <name type="scientific">Trypanosoma brucei gambiense (strain MHOM/CI/86/DAL972)</name>
    <dbReference type="NCBI Taxonomy" id="679716"/>
    <lineage>
        <taxon>Eukaryota</taxon>
        <taxon>Discoba</taxon>
        <taxon>Euglenozoa</taxon>
        <taxon>Kinetoplastea</taxon>
        <taxon>Metakinetoplastina</taxon>
        <taxon>Trypanosomatida</taxon>
        <taxon>Trypanosomatidae</taxon>
        <taxon>Trypanosoma</taxon>
    </lineage>
</organism>
<dbReference type="Proteomes" id="UP000002316">
    <property type="component" value="Chromosome 5"/>
</dbReference>
<dbReference type="KEGG" id="tbg:TbgDal_V30"/>
<protein>
    <submittedName>
        <fullName evidence="1">Uncharacterized protein</fullName>
    </submittedName>
</protein>
<dbReference type="EMBL" id="FN554968">
    <property type="protein sequence ID" value="CBH10865.1"/>
    <property type="molecule type" value="Genomic_DNA"/>
</dbReference>
<name>C9ZN87_TRYB9</name>
<evidence type="ECO:0000313" key="2">
    <source>
        <dbReference type="Proteomes" id="UP000002316"/>
    </source>
</evidence>
<dbReference type="AlphaFoldDB" id="C9ZN87"/>
<sequence>MGNPIHIRCGASCGKRGLVPHGRVCGPPLPARFFSGSGNMTSPRRSSLLVRRLYLTLAVHSLFNGSDYAVTVLRITCALHVCNLRDLHTFKQAVGGQVRIRFF</sequence>
<proteinExistence type="predicted"/>
<dbReference type="GeneID" id="23861292"/>
<gene>
    <name evidence="1" type="ORF">TbgDal_V30</name>
</gene>
<evidence type="ECO:0000313" key="1">
    <source>
        <dbReference type="EMBL" id="CBH10865.1"/>
    </source>
</evidence>